<keyword evidence="4" id="KW-0862">Zinc</keyword>
<dbReference type="InterPro" id="IPR036866">
    <property type="entry name" value="RibonucZ/Hydroxyglut_hydro"/>
</dbReference>
<dbReference type="EMBL" id="JBHSEC010000019">
    <property type="protein sequence ID" value="MFC4411127.1"/>
    <property type="molecule type" value="Genomic_DNA"/>
</dbReference>
<dbReference type="SMART" id="SM00849">
    <property type="entry name" value="Lactamase_B"/>
    <property type="match status" value="1"/>
</dbReference>
<gene>
    <name evidence="6" type="ORF">ACFOZY_11925</name>
</gene>
<keyword evidence="2" id="KW-0479">Metal-binding</keyword>
<dbReference type="PANTHER" id="PTHR46233:SF3">
    <property type="entry name" value="HYDROXYACYLGLUTATHIONE HYDROLASE GLOC"/>
    <property type="match status" value="1"/>
</dbReference>
<evidence type="ECO:0000256" key="1">
    <source>
        <dbReference type="ARBA" id="ARBA00001947"/>
    </source>
</evidence>
<keyword evidence="7" id="KW-1185">Reference proteome</keyword>
<feature type="domain" description="Metallo-beta-lactamase" evidence="5">
    <location>
        <begin position="13"/>
        <end position="193"/>
    </location>
</feature>
<dbReference type="PANTHER" id="PTHR46233">
    <property type="entry name" value="HYDROXYACYLGLUTATHIONE HYDROLASE GLOC"/>
    <property type="match status" value="1"/>
</dbReference>
<evidence type="ECO:0000313" key="6">
    <source>
        <dbReference type="EMBL" id="MFC4411127.1"/>
    </source>
</evidence>
<dbReference type="Proteomes" id="UP001595817">
    <property type="component" value="Unassembled WGS sequence"/>
</dbReference>
<dbReference type="InterPro" id="IPR001279">
    <property type="entry name" value="Metallo-B-lactamas"/>
</dbReference>
<reference evidence="7" key="1">
    <citation type="journal article" date="2019" name="Int. J. Syst. Evol. Microbiol.">
        <title>The Global Catalogue of Microorganisms (GCM) 10K type strain sequencing project: providing services to taxonomists for standard genome sequencing and annotation.</title>
        <authorList>
            <consortium name="The Broad Institute Genomics Platform"/>
            <consortium name="The Broad Institute Genome Sequencing Center for Infectious Disease"/>
            <person name="Wu L."/>
            <person name="Ma J."/>
        </authorList>
    </citation>
    <scope>NUCLEOTIDE SEQUENCE [LARGE SCALE GENOMIC DNA]</scope>
    <source>
        <strain evidence="7">CCUG 59778</strain>
    </source>
</reference>
<dbReference type="CDD" id="cd06262">
    <property type="entry name" value="metallo-hydrolase-like_MBL-fold"/>
    <property type="match status" value="1"/>
</dbReference>
<accession>A0ABV8X9S4</accession>
<proteinExistence type="predicted"/>
<name>A0ABV8X9S4_9LACT</name>
<comment type="cofactor">
    <cofactor evidence="1">
        <name>Zn(2+)</name>
        <dbReference type="ChEBI" id="CHEBI:29105"/>
    </cofactor>
</comment>
<evidence type="ECO:0000256" key="2">
    <source>
        <dbReference type="ARBA" id="ARBA00022723"/>
    </source>
</evidence>
<organism evidence="6 7">
    <name type="scientific">Chungangia koreensis</name>
    <dbReference type="NCBI Taxonomy" id="752657"/>
    <lineage>
        <taxon>Bacteria</taxon>
        <taxon>Bacillati</taxon>
        <taxon>Bacillota</taxon>
        <taxon>Bacilli</taxon>
        <taxon>Lactobacillales</taxon>
        <taxon>Chungangia</taxon>
    </lineage>
</organism>
<evidence type="ECO:0000259" key="5">
    <source>
        <dbReference type="SMART" id="SM00849"/>
    </source>
</evidence>
<dbReference type="InterPro" id="IPR051453">
    <property type="entry name" value="MBL_Glyoxalase_II"/>
</dbReference>
<protein>
    <submittedName>
        <fullName evidence="6">MBL fold metallo-hydrolase</fullName>
    </submittedName>
</protein>
<comment type="caution">
    <text evidence="6">The sequence shown here is derived from an EMBL/GenBank/DDBJ whole genome shotgun (WGS) entry which is preliminary data.</text>
</comment>
<evidence type="ECO:0000313" key="7">
    <source>
        <dbReference type="Proteomes" id="UP001595817"/>
    </source>
</evidence>
<keyword evidence="3" id="KW-0378">Hydrolase</keyword>
<evidence type="ECO:0000256" key="4">
    <source>
        <dbReference type="ARBA" id="ARBA00022833"/>
    </source>
</evidence>
<dbReference type="Pfam" id="PF00753">
    <property type="entry name" value="Lactamase_B"/>
    <property type="match status" value="1"/>
</dbReference>
<dbReference type="Gene3D" id="3.60.15.10">
    <property type="entry name" value="Ribonuclease Z/Hydroxyacylglutathione hydrolase-like"/>
    <property type="match status" value="1"/>
</dbReference>
<dbReference type="SUPFAM" id="SSF56281">
    <property type="entry name" value="Metallo-hydrolase/oxidoreductase"/>
    <property type="match status" value="1"/>
</dbReference>
<dbReference type="RefSeq" id="WP_378155712.1">
    <property type="nucleotide sequence ID" value="NZ_JBHSEC010000019.1"/>
</dbReference>
<sequence length="211" mass="23577">MLNVHSLPLGPVQANCYLVMNERKESLIIDPGGEGEKLIRKISSIGAKPQAILLTHAHFDHIEAVDHVREKYGIPVWIHEREANWLTDPMLNGSKKYIDLPNISVKKADHLFRKEGQMEVSGFTFNLLHTPGHSPGSVSFHFSEDQIAIVGDTLFQGGVGRTDLVQGNEDQLMESITSKLLTLADDTIIYPGHGSWTTPMEERKTNPFLRT</sequence>
<evidence type="ECO:0000256" key="3">
    <source>
        <dbReference type="ARBA" id="ARBA00022801"/>
    </source>
</evidence>